<gene>
    <name evidence="1" type="ORF">Enr13x_46410</name>
</gene>
<keyword evidence="2" id="KW-1185">Reference proteome</keyword>
<dbReference type="Pfam" id="PF04338">
    <property type="entry name" value="DUF481"/>
    <property type="match status" value="1"/>
</dbReference>
<dbReference type="InterPro" id="IPR007433">
    <property type="entry name" value="DUF481"/>
</dbReference>
<dbReference type="AlphaFoldDB" id="A0A518HV85"/>
<evidence type="ECO:0008006" key="3">
    <source>
        <dbReference type="Google" id="ProtNLM"/>
    </source>
</evidence>
<sequence length="399" mass="43031">MGRTGSSEGIARAGLAAVALLLICSGAFPTGLTMAETPLWQLGIPTFGGKPPEEQAQAGPSFHFPPPDSEVAPMAVEVAGPEVAGPIEQSLSEVQPAAYQVSQGATTAVVSPGLPMPPLPAAAAQLDLPVAPVAPAGTTVPVAPVVDPSTPIGQALASGAPVESPPLAEETASWYEIPWRWVTRGWKNHAELGLDGSSGNSRTLALQTGLEMKRKTDRYTLGIDFDYRKATNRGLTTEDNGRLNLDYDRLFQDSKWSAFGKFGAEWDQFKAFDSRLNLNGGLGYHFIRTDDAMLATRFGAGASKEIGAPDDDWKPEAVFGAEGEYQLNRYNKMKAKVDYFPAWEDFSDYRVVSDVAWEILLDDTDNLSLKLALTDRYDSTPQGAKPNDVYYSLLLLVKF</sequence>
<proteinExistence type="predicted"/>
<dbReference type="KEGG" id="snep:Enr13x_46410"/>
<reference evidence="1 2" key="1">
    <citation type="submission" date="2019-03" db="EMBL/GenBank/DDBJ databases">
        <title>Deep-cultivation of Planctomycetes and their phenomic and genomic characterization uncovers novel biology.</title>
        <authorList>
            <person name="Wiegand S."/>
            <person name="Jogler M."/>
            <person name="Boedeker C."/>
            <person name="Pinto D."/>
            <person name="Vollmers J."/>
            <person name="Rivas-Marin E."/>
            <person name="Kohn T."/>
            <person name="Peeters S.H."/>
            <person name="Heuer A."/>
            <person name="Rast P."/>
            <person name="Oberbeckmann S."/>
            <person name="Bunk B."/>
            <person name="Jeske O."/>
            <person name="Meyerdierks A."/>
            <person name="Storesund J.E."/>
            <person name="Kallscheuer N."/>
            <person name="Luecker S."/>
            <person name="Lage O.M."/>
            <person name="Pohl T."/>
            <person name="Merkel B.J."/>
            <person name="Hornburger P."/>
            <person name="Mueller R.-W."/>
            <person name="Bruemmer F."/>
            <person name="Labrenz M."/>
            <person name="Spormann A.M."/>
            <person name="Op den Camp H."/>
            <person name="Overmann J."/>
            <person name="Amann R."/>
            <person name="Jetten M.S.M."/>
            <person name="Mascher T."/>
            <person name="Medema M.H."/>
            <person name="Devos D.P."/>
            <person name="Kaster A.-K."/>
            <person name="Ovreas L."/>
            <person name="Rohde M."/>
            <person name="Galperin M.Y."/>
            <person name="Jogler C."/>
        </authorList>
    </citation>
    <scope>NUCLEOTIDE SEQUENCE [LARGE SCALE GENOMIC DNA]</scope>
    <source>
        <strain evidence="1 2">Enr13</strain>
    </source>
</reference>
<dbReference type="EMBL" id="CP037423">
    <property type="protein sequence ID" value="QDV44771.1"/>
    <property type="molecule type" value="Genomic_DNA"/>
</dbReference>
<organism evidence="1 2">
    <name type="scientific">Stieleria neptunia</name>
    <dbReference type="NCBI Taxonomy" id="2527979"/>
    <lineage>
        <taxon>Bacteria</taxon>
        <taxon>Pseudomonadati</taxon>
        <taxon>Planctomycetota</taxon>
        <taxon>Planctomycetia</taxon>
        <taxon>Pirellulales</taxon>
        <taxon>Pirellulaceae</taxon>
        <taxon>Stieleria</taxon>
    </lineage>
</organism>
<name>A0A518HV85_9BACT</name>
<protein>
    <recommendedName>
        <fullName evidence="3">DUF481 domain-containing protein</fullName>
    </recommendedName>
</protein>
<dbReference type="Proteomes" id="UP000319004">
    <property type="component" value="Chromosome"/>
</dbReference>
<accession>A0A518HV85</accession>
<evidence type="ECO:0000313" key="2">
    <source>
        <dbReference type="Proteomes" id="UP000319004"/>
    </source>
</evidence>
<evidence type="ECO:0000313" key="1">
    <source>
        <dbReference type="EMBL" id="QDV44771.1"/>
    </source>
</evidence>